<dbReference type="RefSeq" id="WP_142034113.1">
    <property type="nucleotide sequence ID" value="NZ_JBHTGS010000002.1"/>
</dbReference>
<feature type="region of interest" description="Disordered" evidence="1">
    <location>
        <begin position="1"/>
        <end position="75"/>
    </location>
</feature>
<comment type="caution">
    <text evidence="3">The sequence shown here is derived from an EMBL/GenBank/DDBJ whole genome shotgun (WGS) entry which is preliminary data.</text>
</comment>
<name>A0A543AQC3_9ACTN</name>
<reference evidence="3 4" key="1">
    <citation type="submission" date="2019-06" db="EMBL/GenBank/DDBJ databases">
        <title>Sequencing the genomes of 1000 actinobacteria strains.</title>
        <authorList>
            <person name="Klenk H.-P."/>
        </authorList>
    </citation>
    <scope>NUCLEOTIDE SEQUENCE [LARGE SCALE GENOMIC DNA]</scope>
    <source>
        <strain evidence="3 4">DSM 45928</strain>
    </source>
</reference>
<dbReference type="InterPro" id="IPR022062">
    <property type="entry name" value="DUF3618"/>
</dbReference>
<dbReference type="AlphaFoldDB" id="A0A543AQC3"/>
<dbReference type="EMBL" id="VFOW01000001">
    <property type="protein sequence ID" value="TQL74768.1"/>
    <property type="molecule type" value="Genomic_DNA"/>
</dbReference>
<keyword evidence="2" id="KW-1133">Transmembrane helix</keyword>
<dbReference type="Proteomes" id="UP000317043">
    <property type="component" value="Unassembled WGS sequence"/>
</dbReference>
<feature type="transmembrane region" description="Helical" evidence="2">
    <location>
        <begin position="131"/>
        <end position="151"/>
    </location>
</feature>
<accession>A0A543AQC3</accession>
<keyword evidence="2" id="KW-0812">Transmembrane</keyword>
<proteinExistence type="predicted"/>
<evidence type="ECO:0000256" key="2">
    <source>
        <dbReference type="SAM" id="Phobius"/>
    </source>
</evidence>
<dbReference type="Pfam" id="PF12277">
    <property type="entry name" value="DUF3618"/>
    <property type="match status" value="1"/>
</dbReference>
<keyword evidence="4" id="KW-1185">Reference proteome</keyword>
<dbReference type="InParanoid" id="A0A543AQC3"/>
<keyword evidence="2" id="KW-0472">Membrane</keyword>
<evidence type="ECO:0000313" key="4">
    <source>
        <dbReference type="Proteomes" id="UP000317043"/>
    </source>
</evidence>
<evidence type="ECO:0000256" key="1">
    <source>
        <dbReference type="SAM" id="MobiDB-lite"/>
    </source>
</evidence>
<feature type="compositionally biased region" description="Basic and acidic residues" evidence="1">
    <location>
        <begin position="1"/>
        <end position="19"/>
    </location>
</feature>
<sequence>MTLERDRMTERAQETEARIVESTPASPLTDSVEEGLEADSVRSTSSRRQQDWAELDTDSSDPIPKDPAAPIPEDPAALRADILATRSALGATIEQLADRVSPLARGRRAAARVRAAGGRAGDMASRHRRPLLAAAIAVAVAGVAAVVIRNLRIHHPRD</sequence>
<protein>
    <submittedName>
        <fullName evidence="3">Uncharacterized protein DUF3618</fullName>
    </submittedName>
</protein>
<organism evidence="3 4">
    <name type="scientific">Stackebrandtia endophytica</name>
    <dbReference type="NCBI Taxonomy" id="1496996"/>
    <lineage>
        <taxon>Bacteria</taxon>
        <taxon>Bacillati</taxon>
        <taxon>Actinomycetota</taxon>
        <taxon>Actinomycetes</taxon>
        <taxon>Glycomycetales</taxon>
        <taxon>Glycomycetaceae</taxon>
        <taxon>Stackebrandtia</taxon>
    </lineage>
</organism>
<gene>
    <name evidence="3" type="ORF">FB566_0256</name>
</gene>
<evidence type="ECO:0000313" key="3">
    <source>
        <dbReference type="EMBL" id="TQL74768.1"/>
    </source>
</evidence>